<dbReference type="Proteomes" id="UP001500929">
    <property type="component" value="Unassembled WGS sequence"/>
</dbReference>
<dbReference type="Gene3D" id="1.10.260.40">
    <property type="entry name" value="lambda repressor-like DNA-binding domains"/>
    <property type="match status" value="1"/>
</dbReference>
<evidence type="ECO:0000259" key="4">
    <source>
        <dbReference type="PROSITE" id="PS50932"/>
    </source>
</evidence>
<keyword evidence="2 5" id="KW-0238">DNA-binding</keyword>
<keyword evidence="6" id="KW-1185">Reference proteome</keyword>
<feature type="domain" description="HTH lacI-type" evidence="4">
    <location>
        <begin position="8"/>
        <end position="62"/>
    </location>
</feature>
<dbReference type="InterPro" id="IPR010982">
    <property type="entry name" value="Lambda_DNA-bd_dom_sf"/>
</dbReference>
<name>A0ABN3DCJ6_9MICO</name>
<dbReference type="InterPro" id="IPR000843">
    <property type="entry name" value="HTH_LacI"/>
</dbReference>
<evidence type="ECO:0000313" key="5">
    <source>
        <dbReference type="EMBL" id="GAA2227162.1"/>
    </source>
</evidence>
<dbReference type="PANTHER" id="PTHR30146">
    <property type="entry name" value="LACI-RELATED TRANSCRIPTIONAL REPRESSOR"/>
    <property type="match status" value="1"/>
</dbReference>
<keyword evidence="3" id="KW-0804">Transcription</keyword>
<dbReference type="GO" id="GO:0003677">
    <property type="term" value="F:DNA binding"/>
    <property type="evidence" value="ECO:0007669"/>
    <property type="project" value="UniProtKB-KW"/>
</dbReference>
<dbReference type="PANTHER" id="PTHR30146:SF138">
    <property type="entry name" value="TRANSCRIPTIONAL REGULATORY PROTEIN"/>
    <property type="match status" value="1"/>
</dbReference>
<evidence type="ECO:0000256" key="3">
    <source>
        <dbReference type="ARBA" id="ARBA00023163"/>
    </source>
</evidence>
<gene>
    <name evidence="5" type="ORF">GCM10009851_09110</name>
</gene>
<proteinExistence type="predicted"/>
<dbReference type="InterPro" id="IPR028082">
    <property type="entry name" value="Peripla_BP_I"/>
</dbReference>
<reference evidence="5 6" key="1">
    <citation type="journal article" date="2019" name="Int. J. Syst. Evol. Microbiol.">
        <title>The Global Catalogue of Microorganisms (GCM) 10K type strain sequencing project: providing services to taxonomists for standard genome sequencing and annotation.</title>
        <authorList>
            <consortium name="The Broad Institute Genomics Platform"/>
            <consortium name="The Broad Institute Genome Sequencing Center for Infectious Disease"/>
            <person name="Wu L."/>
            <person name="Ma J."/>
        </authorList>
    </citation>
    <scope>NUCLEOTIDE SEQUENCE [LARGE SCALE GENOMIC DNA]</scope>
    <source>
        <strain evidence="5 6">JCM 16117</strain>
    </source>
</reference>
<dbReference type="Pfam" id="PF00356">
    <property type="entry name" value="LacI"/>
    <property type="match status" value="1"/>
</dbReference>
<dbReference type="SMART" id="SM00354">
    <property type="entry name" value="HTH_LACI"/>
    <property type="match status" value="1"/>
</dbReference>
<dbReference type="Pfam" id="PF13377">
    <property type="entry name" value="Peripla_BP_3"/>
    <property type="match status" value="1"/>
</dbReference>
<evidence type="ECO:0000256" key="2">
    <source>
        <dbReference type="ARBA" id="ARBA00023125"/>
    </source>
</evidence>
<organism evidence="5 6">
    <name type="scientific">Herbiconiux moechotypicola</name>
    <dbReference type="NCBI Taxonomy" id="637393"/>
    <lineage>
        <taxon>Bacteria</taxon>
        <taxon>Bacillati</taxon>
        <taxon>Actinomycetota</taxon>
        <taxon>Actinomycetes</taxon>
        <taxon>Micrococcales</taxon>
        <taxon>Microbacteriaceae</taxon>
        <taxon>Herbiconiux</taxon>
    </lineage>
</organism>
<dbReference type="SUPFAM" id="SSF53822">
    <property type="entry name" value="Periplasmic binding protein-like I"/>
    <property type="match status" value="1"/>
</dbReference>
<comment type="caution">
    <text evidence="5">The sequence shown here is derived from an EMBL/GenBank/DDBJ whole genome shotgun (WGS) entry which is preliminary data.</text>
</comment>
<dbReference type="RefSeq" id="WP_259478156.1">
    <property type="nucleotide sequence ID" value="NZ_BAAAQY010000002.1"/>
</dbReference>
<dbReference type="CDD" id="cd06279">
    <property type="entry name" value="PBP1_LacI-like"/>
    <property type="match status" value="1"/>
</dbReference>
<dbReference type="EMBL" id="BAAAQY010000002">
    <property type="protein sequence ID" value="GAA2227162.1"/>
    <property type="molecule type" value="Genomic_DNA"/>
</dbReference>
<accession>A0ABN3DCJ6</accession>
<evidence type="ECO:0000313" key="6">
    <source>
        <dbReference type="Proteomes" id="UP001500929"/>
    </source>
</evidence>
<sequence length="354" mass="38078">MSARNRRVTMQDVADRANVSKTAVSLAFNNSTRLSEATVKNILEVAAELGYAQDPAARMLRTRRTDSLGLLLPQQLDRVLENPYYTQFLQGIGQTCQREGFTLLLAPPLRGSMLKTIPYAAVDGFIVSGLEHDRGEVDALRQRRIPFVLVDSELHGDVPSVEIDDSEGMENLVTHLLDLGHRRIALVAFESGTGGGHRGWRGPVLRRMQGAIAALAALDLTPESPGITLIEVACTRAGGAQAFQQLWSAPEGERPTAIVTFSDIIALGVLDAAREADVSVPGQVSVSGFDDTVAANWASPSLTTVRQPIETKGRLAAEYLVEAISSTGEPPVHHQRLHTALLVRDSTGPVPKGA</sequence>
<dbReference type="InterPro" id="IPR046335">
    <property type="entry name" value="LacI/GalR-like_sensor"/>
</dbReference>
<dbReference type="SUPFAM" id="SSF47413">
    <property type="entry name" value="lambda repressor-like DNA-binding domains"/>
    <property type="match status" value="1"/>
</dbReference>
<dbReference type="PROSITE" id="PS50932">
    <property type="entry name" value="HTH_LACI_2"/>
    <property type="match status" value="1"/>
</dbReference>
<dbReference type="Gene3D" id="3.40.50.2300">
    <property type="match status" value="2"/>
</dbReference>
<evidence type="ECO:0000256" key="1">
    <source>
        <dbReference type="ARBA" id="ARBA00023015"/>
    </source>
</evidence>
<dbReference type="CDD" id="cd01392">
    <property type="entry name" value="HTH_LacI"/>
    <property type="match status" value="1"/>
</dbReference>
<protein>
    <submittedName>
        <fullName evidence="5">LacI family DNA-binding transcriptional regulator</fullName>
    </submittedName>
</protein>
<keyword evidence="1" id="KW-0805">Transcription regulation</keyword>